<reference evidence="1" key="1">
    <citation type="submission" date="2019-08" db="EMBL/GenBank/DDBJ databases">
        <authorList>
            <person name="Kucharzyk K."/>
            <person name="Murdoch R.W."/>
            <person name="Higgins S."/>
            <person name="Loffler F."/>
        </authorList>
    </citation>
    <scope>NUCLEOTIDE SEQUENCE</scope>
</reference>
<name>A0A645FMN3_9ZZZZ</name>
<organism evidence="1">
    <name type="scientific">bioreactor metagenome</name>
    <dbReference type="NCBI Taxonomy" id="1076179"/>
    <lineage>
        <taxon>unclassified sequences</taxon>
        <taxon>metagenomes</taxon>
        <taxon>ecological metagenomes</taxon>
    </lineage>
</organism>
<sequence>MRSVPVRTDTQVRSFCHCAVFTCCAGEVYQAGVEIKIKGFGFTNLHTAQIKRTDLNAACLRGYLRIVCRDSSVVCRGPLNFQLIPSNEIGCYIRNVHRTDCRD</sequence>
<dbReference type="EMBL" id="VSSQ01061232">
    <property type="protein sequence ID" value="MPN14599.1"/>
    <property type="molecule type" value="Genomic_DNA"/>
</dbReference>
<comment type="caution">
    <text evidence="1">The sequence shown here is derived from an EMBL/GenBank/DDBJ whole genome shotgun (WGS) entry which is preliminary data.</text>
</comment>
<protein>
    <submittedName>
        <fullName evidence="1">Uncharacterized protein</fullName>
    </submittedName>
</protein>
<evidence type="ECO:0000313" key="1">
    <source>
        <dbReference type="EMBL" id="MPN14599.1"/>
    </source>
</evidence>
<accession>A0A645FMN3</accession>
<proteinExistence type="predicted"/>
<dbReference type="AlphaFoldDB" id="A0A645FMN3"/>
<gene>
    <name evidence="1" type="ORF">SDC9_161926</name>
</gene>